<evidence type="ECO:0000256" key="1">
    <source>
        <dbReference type="ARBA" id="ARBA00023015"/>
    </source>
</evidence>
<evidence type="ECO:0000256" key="4">
    <source>
        <dbReference type="PROSITE-ProRule" id="PRU00335"/>
    </source>
</evidence>
<evidence type="ECO:0000313" key="6">
    <source>
        <dbReference type="EMBL" id="MEQ3553865.1"/>
    </source>
</evidence>
<dbReference type="InterPro" id="IPR050109">
    <property type="entry name" value="HTH-type_TetR-like_transc_reg"/>
</dbReference>
<evidence type="ECO:0000256" key="3">
    <source>
        <dbReference type="ARBA" id="ARBA00023163"/>
    </source>
</evidence>
<feature type="DNA-binding region" description="H-T-H motif" evidence="4">
    <location>
        <begin position="36"/>
        <end position="55"/>
    </location>
</feature>
<keyword evidence="3" id="KW-0804">Transcription</keyword>
<evidence type="ECO:0000259" key="5">
    <source>
        <dbReference type="PROSITE" id="PS50977"/>
    </source>
</evidence>
<gene>
    <name evidence="6" type="ORF">WIS52_25600</name>
</gene>
<dbReference type="Proteomes" id="UP001494902">
    <property type="component" value="Unassembled WGS sequence"/>
</dbReference>
<proteinExistence type="predicted"/>
<dbReference type="SUPFAM" id="SSF46689">
    <property type="entry name" value="Homeodomain-like"/>
    <property type="match status" value="1"/>
</dbReference>
<sequence length="199" mass="21495">MDGTGPDPGRRNPRSRDRILQATRELVTDHGFGALSIEAIAARAGVGKQTIYRWWPGKGAVVFDAILAANENPAGRIDLPDTGDIDADLRTVLRATVAEFADPVFSAPLRALYVELLTDPALAADYRARLEGPMTEAKLRRLRGAQAAGQIDDDADLDLVVDLLYAPLTQRWLLGTGPLDEEFADRLVAAALRAARPGQ</sequence>
<feature type="domain" description="HTH tetR-type" evidence="5">
    <location>
        <begin position="13"/>
        <end position="73"/>
    </location>
</feature>
<evidence type="ECO:0000313" key="7">
    <source>
        <dbReference type="Proteomes" id="UP001494902"/>
    </source>
</evidence>
<dbReference type="PANTHER" id="PTHR30055:SF148">
    <property type="entry name" value="TETR-FAMILY TRANSCRIPTIONAL REGULATOR"/>
    <property type="match status" value="1"/>
</dbReference>
<dbReference type="RefSeq" id="WP_349300939.1">
    <property type="nucleotide sequence ID" value="NZ_JBEDNQ010000012.1"/>
</dbReference>
<organism evidence="6 7">
    <name type="scientific">Pseudonocardia nematodicida</name>
    <dbReference type="NCBI Taxonomy" id="1206997"/>
    <lineage>
        <taxon>Bacteria</taxon>
        <taxon>Bacillati</taxon>
        <taxon>Actinomycetota</taxon>
        <taxon>Actinomycetes</taxon>
        <taxon>Pseudonocardiales</taxon>
        <taxon>Pseudonocardiaceae</taxon>
        <taxon>Pseudonocardia</taxon>
    </lineage>
</organism>
<dbReference type="Gene3D" id="1.10.357.10">
    <property type="entry name" value="Tetracycline Repressor, domain 2"/>
    <property type="match status" value="1"/>
</dbReference>
<dbReference type="InterPro" id="IPR001647">
    <property type="entry name" value="HTH_TetR"/>
</dbReference>
<keyword evidence="7" id="KW-1185">Reference proteome</keyword>
<dbReference type="Pfam" id="PF00440">
    <property type="entry name" value="TetR_N"/>
    <property type="match status" value="1"/>
</dbReference>
<evidence type="ECO:0000256" key="2">
    <source>
        <dbReference type="ARBA" id="ARBA00023125"/>
    </source>
</evidence>
<name>A0ABV1KHE8_9PSEU</name>
<reference evidence="6 7" key="1">
    <citation type="submission" date="2024-03" db="EMBL/GenBank/DDBJ databases">
        <title>Draft genome sequence of Pseudonocardia nematodicida JCM 31783.</title>
        <authorList>
            <person name="Butdee W."/>
            <person name="Duangmal K."/>
        </authorList>
    </citation>
    <scope>NUCLEOTIDE SEQUENCE [LARGE SCALE GENOMIC DNA]</scope>
    <source>
        <strain evidence="6 7">JCM 31783</strain>
    </source>
</reference>
<keyword evidence="1" id="KW-0805">Transcription regulation</keyword>
<dbReference type="Gene3D" id="1.10.10.60">
    <property type="entry name" value="Homeodomain-like"/>
    <property type="match status" value="1"/>
</dbReference>
<dbReference type="SUPFAM" id="SSF48498">
    <property type="entry name" value="Tetracyclin repressor-like, C-terminal domain"/>
    <property type="match status" value="1"/>
</dbReference>
<dbReference type="Pfam" id="PF16859">
    <property type="entry name" value="TetR_C_11"/>
    <property type="match status" value="1"/>
</dbReference>
<dbReference type="PANTHER" id="PTHR30055">
    <property type="entry name" value="HTH-TYPE TRANSCRIPTIONAL REGULATOR RUTR"/>
    <property type="match status" value="1"/>
</dbReference>
<dbReference type="InterPro" id="IPR036271">
    <property type="entry name" value="Tet_transcr_reg_TetR-rel_C_sf"/>
</dbReference>
<dbReference type="InterPro" id="IPR009057">
    <property type="entry name" value="Homeodomain-like_sf"/>
</dbReference>
<keyword evidence="2 4" id="KW-0238">DNA-binding</keyword>
<dbReference type="EMBL" id="JBEDNQ010000012">
    <property type="protein sequence ID" value="MEQ3553865.1"/>
    <property type="molecule type" value="Genomic_DNA"/>
</dbReference>
<protein>
    <submittedName>
        <fullName evidence="6">TetR/AcrR family transcriptional regulator</fullName>
    </submittedName>
</protein>
<dbReference type="PROSITE" id="PS50977">
    <property type="entry name" value="HTH_TETR_2"/>
    <property type="match status" value="1"/>
</dbReference>
<accession>A0ABV1KHE8</accession>
<comment type="caution">
    <text evidence="6">The sequence shown here is derived from an EMBL/GenBank/DDBJ whole genome shotgun (WGS) entry which is preliminary data.</text>
</comment>
<dbReference type="InterPro" id="IPR011075">
    <property type="entry name" value="TetR_C"/>
</dbReference>
<dbReference type="PRINTS" id="PR00455">
    <property type="entry name" value="HTHTETR"/>
</dbReference>